<dbReference type="InterPro" id="IPR045497">
    <property type="entry name" value="DUF6438"/>
</dbReference>
<proteinExistence type="predicted"/>
<accession>A0A495MGZ4</accession>
<dbReference type="PROSITE" id="PS51257">
    <property type="entry name" value="PROKAR_LIPOPROTEIN"/>
    <property type="match status" value="1"/>
</dbReference>
<keyword evidence="3" id="KW-1185">Reference proteome</keyword>
<evidence type="ECO:0000313" key="3">
    <source>
        <dbReference type="Proteomes" id="UP000277579"/>
    </source>
</evidence>
<organism evidence="2 3">
    <name type="scientific">Flavobacterium endophyticum</name>
    <dbReference type="NCBI Taxonomy" id="1540163"/>
    <lineage>
        <taxon>Bacteria</taxon>
        <taxon>Pseudomonadati</taxon>
        <taxon>Bacteroidota</taxon>
        <taxon>Flavobacteriia</taxon>
        <taxon>Flavobacteriales</taxon>
        <taxon>Flavobacteriaceae</taxon>
        <taxon>Flavobacterium</taxon>
    </lineage>
</organism>
<evidence type="ECO:0000313" key="2">
    <source>
        <dbReference type="EMBL" id="RKS25234.1"/>
    </source>
</evidence>
<feature type="domain" description="DUF6438" evidence="1">
    <location>
        <begin position="152"/>
        <end position="264"/>
    </location>
</feature>
<dbReference type="AlphaFoldDB" id="A0A495MGZ4"/>
<name>A0A495MGZ4_9FLAO</name>
<reference evidence="2 3" key="1">
    <citation type="submission" date="2018-10" db="EMBL/GenBank/DDBJ databases">
        <title>Genomic Encyclopedia of Archaeal and Bacterial Type Strains, Phase II (KMG-II): from individual species to whole genera.</title>
        <authorList>
            <person name="Goeker M."/>
        </authorList>
    </citation>
    <scope>NUCLEOTIDE SEQUENCE [LARGE SCALE GENOMIC DNA]</scope>
    <source>
        <strain evidence="2 3">DSM 29537</strain>
    </source>
</reference>
<sequence>MRNLILVFSILSIILGCNKNSEFSANNDFRDSLIGDWEEIIRIDSNHIYIEPIFSPTGYSFSKDNIEFFNGLFDIKNDTSKRYRTVKYLGNFKKYKIEGNQLFTKNLKTKKWQEFWKIKHIKNDTLFIINEGKSIGKLKRLKYKIEEKNDFDKIVYSSLGCYGTCPIIDISLDRSGNINFQGNRFVDEIGFYKGKLDKKTTAFIFRKFEKADITNLEDNYSDAVTDSQTITTTFIKNGKIVKSIQDYAFSSTKELIWAYVPIGNIFKTMTLTKITPESNFTDIALLSFSKGEKTLNINGSEGFFLWTELQKGQLTRINFAPTYKISYTQNKNTNLKEISSDGRFYKLEFKNNHTITYDLGYNFIERNFKEKDFEKEKSLEDFF</sequence>
<dbReference type="Pfam" id="PF20033">
    <property type="entry name" value="DUF6438"/>
    <property type="match status" value="1"/>
</dbReference>
<dbReference type="RefSeq" id="WP_121374655.1">
    <property type="nucleotide sequence ID" value="NZ_RBLC01000001.1"/>
</dbReference>
<dbReference type="OrthoDB" id="7172369at2"/>
<dbReference type="EMBL" id="RBLC01000001">
    <property type="protein sequence ID" value="RKS25234.1"/>
    <property type="molecule type" value="Genomic_DNA"/>
</dbReference>
<evidence type="ECO:0000259" key="1">
    <source>
        <dbReference type="Pfam" id="PF20033"/>
    </source>
</evidence>
<gene>
    <name evidence="2" type="ORF">CLV94_0264</name>
</gene>
<protein>
    <recommendedName>
        <fullName evidence="1">DUF6438 domain-containing protein</fullName>
    </recommendedName>
</protein>
<comment type="caution">
    <text evidence="2">The sequence shown here is derived from an EMBL/GenBank/DDBJ whole genome shotgun (WGS) entry which is preliminary data.</text>
</comment>
<dbReference type="Proteomes" id="UP000277579">
    <property type="component" value="Unassembled WGS sequence"/>
</dbReference>